<comment type="caution">
    <text evidence="9">The sequence shown here is derived from an EMBL/GenBank/DDBJ whole genome shotgun (WGS) entry which is preliminary data.</text>
</comment>
<evidence type="ECO:0000256" key="2">
    <source>
        <dbReference type="ARBA" id="ARBA00022643"/>
    </source>
</evidence>
<evidence type="ECO:0000256" key="4">
    <source>
        <dbReference type="ARBA" id="ARBA00023002"/>
    </source>
</evidence>
<sequence>MNDMFAFSQPYLALAPMQAITDLPFMRVMQQFGGPDYFVTEYFRVHEHYHLEKKILASIVDNDTGRPVFAQMIGQDIDALVRNAKDLMNYPVAGVDLNLGCPAPVVCRKDAGGGLLRTPARVDEILGRLRDAIDGKFTVKTRIGYTSHDEFEQLLEIFNRHELDLLTIHGRTVLERYQTPVHDDCVRRAVEVMDCPVIANGNVVDVTTARGYLQKTGAAGLMIGRGAIRSPWVFEQIRQDLAGQPIKQVKRSDLLEYIQLLYDAIAADPFIDFDPNKHVQRMKKYLSYMAQGVDEEFEFQIRRAKQPAEFFAICERHLANDQLVPQLPPENSKLFCGFNELAEQ</sequence>
<evidence type="ECO:0000256" key="5">
    <source>
        <dbReference type="PIRNR" id="PIRNR006621"/>
    </source>
</evidence>
<dbReference type="Pfam" id="PF01207">
    <property type="entry name" value="Dus"/>
    <property type="match status" value="1"/>
</dbReference>
<dbReference type="GO" id="GO:0050660">
    <property type="term" value="F:flavin adenine dinucleotide binding"/>
    <property type="evidence" value="ECO:0007669"/>
    <property type="project" value="InterPro"/>
</dbReference>
<comment type="cofactor">
    <cofactor evidence="5 7">
        <name>FMN</name>
        <dbReference type="ChEBI" id="CHEBI:58210"/>
    </cofactor>
</comment>
<evidence type="ECO:0000313" key="9">
    <source>
        <dbReference type="EMBL" id="MBK1792221.1"/>
    </source>
</evidence>
<feature type="binding site" evidence="7">
    <location>
        <begin position="224"/>
        <end position="225"/>
    </location>
    <ligand>
        <name>FMN</name>
        <dbReference type="ChEBI" id="CHEBI:58210"/>
    </ligand>
</feature>
<dbReference type="InterPro" id="IPR013785">
    <property type="entry name" value="Aldolase_TIM"/>
</dbReference>
<keyword evidence="10" id="KW-1185">Reference proteome</keyword>
<dbReference type="PANTHER" id="PTHR45846">
    <property type="entry name" value="TRNA-DIHYDROURIDINE(47) SYNTHASE [NAD(P)(+)]-LIKE"/>
    <property type="match status" value="1"/>
</dbReference>
<accession>A0A8J7SL89</accession>
<reference evidence="9" key="1">
    <citation type="submission" date="2021-01" db="EMBL/GenBank/DDBJ databases">
        <title>Modified the classification status of verrucomicrobia.</title>
        <authorList>
            <person name="Feng X."/>
        </authorList>
    </citation>
    <scope>NUCLEOTIDE SEQUENCE</scope>
    <source>
        <strain evidence="9">_KCTC 22039</strain>
    </source>
</reference>
<organism evidence="9 10">
    <name type="scientific">Persicirhabdus sediminis</name>
    <dbReference type="NCBI Taxonomy" id="454144"/>
    <lineage>
        <taxon>Bacteria</taxon>
        <taxon>Pseudomonadati</taxon>
        <taxon>Verrucomicrobiota</taxon>
        <taxon>Verrucomicrobiia</taxon>
        <taxon>Verrucomicrobiales</taxon>
        <taxon>Verrucomicrobiaceae</taxon>
        <taxon>Persicirhabdus</taxon>
    </lineage>
</organism>
<dbReference type="GO" id="GO:0017150">
    <property type="term" value="F:tRNA dihydrouridine synthase activity"/>
    <property type="evidence" value="ECO:0007669"/>
    <property type="project" value="InterPro"/>
</dbReference>
<dbReference type="Gene3D" id="3.20.20.70">
    <property type="entry name" value="Aldolase class I"/>
    <property type="match status" value="1"/>
</dbReference>
<evidence type="ECO:0000256" key="6">
    <source>
        <dbReference type="PIRSR" id="PIRSR006621-1"/>
    </source>
</evidence>
<keyword evidence="3 5" id="KW-0819">tRNA processing</keyword>
<keyword evidence="1 5" id="KW-0285">Flavoprotein</keyword>
<evidence type="ECO:0000313" key="10">
    <source>
        <dbReference type="Proteomes" id="UP000624703"/>
    </source>
</evidence>
<evidence type="ECO:0000256" key="1">
    <source>
        <dbReference type="ARBA" id="ARBA00022630"/>
    </source>
</evidence>
<protein>
    <recommendedName>
        <fullName evidence="5">tRNA-dihydrouridine synthase</fullName>
        <ecNumber evidence="5">1.3.1.-</ecNumber>
    </recommendedName>
</protein>
<dbReference type="EC" id="1.3.1.-" evidence="5"/>
<dbReference type="CDD" id="cd02801">
    <property type="entry name" value="DUS_like_FMN"/>
    <property type="match status" value="1"/>
</dbReference>
<dbReference type="EMBL" id="JAENIM010000044">
    <property type="protein sequence ID" value="MBK1792221.1"/>
    <property type="molecule type" value="Genomic_DNA"/>
</dbReference>
<keyword evidence="4 5" id="KW-0560">Oxidoreductase</keyword>
<gene>
    <name evidence="9" type="ORF">JIN82_13750</name>
</gene>
<comment type="function">
    <text evidence="5">Catalyzes the synthesis of 5,6-dihydrouridine (D), a modified base found in the D-loop of most tRNAs, via the reduction of the C5-C6 double bond in target uridines.</text>
</comment>
<feature type="active site" description="Proton donor" evidence="6">
    <location>
        <position position="101"/>
    </location>
</feature>
<dbReference type="AlphaFoldDB" id="A0A8J7SL89"/>
<feature type="binding site" evidence="7">
    <location>
        <position position="71"/>
    </location>
    <ligand>
        <name>FMN</name>
        <dbReference type="ChEBI" id="CHEBI:58210"/>
    </ligand>
</feature>
<evidence type="ECO:0000256" key="3">
    <source>
        <dbReference type="ARBA" id="ARBA00022694"/>
    </source>
</evidence>
<proteinExistence type="inferred from homology"/>
<feature type="binding site" evidence="7">
    <location>
        <position position="140"/>
    </location>
    <ligand>
        <name>FMN</name>
        <dbReference type="ChEBI" id="CHEBI:58210"/>
    </ligand>
</feature>
<keyword evidence="7" id="KW-0547">Nucleotide-binding</keyword>
<keyword evidence="2 5" id="KW-0288">FMN</keyword>
<name>A0A8J7SL89_9BACT</name>
<comment type="similarity">
    <text evidence="5">Belongs to the dus family.</text>
</comment>
<evidence type="ECO:0000256" key="7">
    <source>
        <dbReference type="PIRSR" id="PIRSR006621-2"/>
    </source>
</evidence>
<dbReference type="InterPro" id="IPR035587">
    <property type="entry name" value="DUS-like_FMN-bd"/>
</dbReference>
<dbReference type="PANTHER" id="PTHR45846:SF1">
    <property type="entry name" value="TRNA-DIHYDROURIDINE(47) SYNTHASE [NAD(P)(+)]-LIKE"/>
    <property type="match status" value="1"/>
</dbReference>
<dbReference type="PIRSF" id="PIRSF006621">
    <property type="entry name" value="Dus"/>
    <property type="match status" value="1"/>
</dbReference>
<dbReference type="Proteomes" id="UP000624703">
    <property type="component" value="Unassembled WGS sequence"/>
</dbReference>
<evidence type="ECO:0000259" key="8">
    <source>
        <dbReference type="Pfam" id="PF01207"/>
    </source>
</evidence>
<feature type="domain" description="DUS-like FMN-binding" evidence="8">
    <location>
        <begin position="14"/>
        <end position="313"/>
    </location>
</feature>
<feature type="binding site" evidence="7">
    <location>
        <position position="169"/>
    </location>
    <ligand>
        <name>FMN</name>
        <dbReference type="ChEBI" id="CHEBI:58210"/>
    </ligand>
</feature>
<dbReference type="GO" id="GO:0003723">
    <property type="term" value="F:RNA binding"/>
    <property type="evidence" value="ECO:0007669"/>
    <property type="project" value="TreeGrafter"/>
</dbReference>
<dbReference type="SUPFAM" id="SSF51395">
    <property type="entry name" value="FMN-linked oxidoreductases"/>
    <property type="match status" value="1"/>
</dbReference>
<dbReference type="InterPro" id="IPR001269">
    <property type="entry name" value="DUS_fam"/>
</dbReference>